<dbReference type="EMBL" id="FNZF01000004">
    <property type="protein sequence ID" value="SEJ62581.1"/>
    <property type="molecule type" value="Genomic_DNA"/>
</dbReference>
<dbReference type="SUPFAM" id="SSF103642">
    <property type="entry name" value="Sec-C motif"/>
    <property type="match status" value="1"/>
</dbReference>
<name>A0A1H7AAG7_9BACL</name>
<dbReference type="STRING" id="426757.SAMN04488127_2331"/>
<gene>
    <name evidence="1" type="ORF">SAMN04488127_2331</name>
</gene>
<dbReference type="InterPro" id="IPR004027">
    <property type="entry name" value="SEC_C_motif"/>
</dbReference>
<keyword evidence="2" id="KW-1185">Reference proteome</keyword>
<dbReference type="AlphaFoldDB" id="A0A1H7AAG7"/>
<dbReference type="Proteomes" id="UP000199200">
    <property type="component" value="Unassembled WGS sequence"/>
</dbReference>
<dbReference type="Pfam" id="PF02810">
    <property type="entry name" value="SEC-C"/>
    <property type="match status" value="1"/>
</dbReference>
<evidence type="ECO:0000313" key="2">
    <source>
        <dbReference type="Proteomes" id="UP000199200"/>
    </source>
</evidence>
<organism evidence="1 2">
    <name type="scientific">Bhargavaea ginsengi</name>
    <dbReference type="NCBI Taxonomy" id="426757"/>
    <lineage>
        <taxon>Bacteria</taxon>
        <taxon>Bacillati</taxon>
        <taxon>Bacillota</taxon>
        <taxon>Bacilli</taxon>
        <taxon>Bacillales</taxon>
        <taxon>Caryophanaceae</taxon>
        <taxon>Bhargavaea</taxon>
    </lineage>
</organism>
<reference evidence="2" key="1">
    <citation type="submission" date="2016-10" db="EMBL/GenBank/DDBJ databases">
        <authorList>
            <person name="Varghese N."/>
            <person name="Submissions S."/>
        </authorList>
    </citation>
    <scope>NUCLEOTIDE SEQUENCE [LARGE SCALE GENOMIC DNA]</scope>
    <source>
        <strain evidence="2">CGMCC 1.6763</strain>
    </source>
</reference>
<proteinExistence type="predicted"/>
<accession>A0A1H7AAG7</accession>
<dbReference type="RefSeq" id="WP_092054322.1">
    <property type="nucleotide sequence ID" value="NZ_FNZF01000004.1"/>
</dbReference>
<dbReference type="Gene3D" id="3.10.450.50">
    <property type="match status" value="1"/>
</dbReference>
<evidence type="ECO:0000313" key="1">
    <source>
        <dbReference type="EMBL" id="SEJ62581.1"/>
    </source>
</evidence>
<sequence length="343" mass="38963">MAEQIRRNDPCPCGSGKKYKKCHGLLNQTNINQLIDEELEQVIGRFYSLVPVPGHVKQNAQLFVEWERRLSPYYDRETIHSQAVDYMYLIQEPEFWSMHVRNSSEKTVRPGVQDVLSGWEHPVSLFGVVESINESAARLRDVFGSGSYTLDIPKDMELSVGEALFGHFLKDNRKEDRVMLMNGLAFLESGNPDVLHAVEQLRKKKLHLDQREFLKLYSLDIYEMIGRDEAVLPLISDEEKGRTDSVKEGSDVLSLVGQFLSENEVESTGLEEKTGHFLEQVNPKARKPEGVAAGAIRFGQMAGLLEDLDLPKTRIAEHFDVSPSTVQKYADDMLKFHRVKAEA</sequence>
<protein>
    <submittedName>
        <fullName evidence="1">SEC-C motif-containing protein</fullName>
    </submittedName>
</protein>
<dbReference type="OrthoDB" id="6399948at2"/>